<dbReference type="Proteomes" id="UP000186437">
    <property type="component" value="Unassembled WGS sequence"/>
</dbReference>
<dbReference type="EMBL" id="UHEN01000001">
    <property type="protein sequence ID" value="SUN06960.1"/>
    <property type="molecule type" value="Genomic_DNA"/>
</dbReference>
<evidence type="ECO:0000313" key="1">
    <source>
        <dbReference type="EMBL" id="OLF50303.1"/>
    </source>
</evidence>
<reference evidence="3" key="1">
    <citation type="submission" date="2016-12" db="EMBL/GenBank/DDBJ databases">
        <authorList>
            <person name="Gulvik C.A."/>
        </authorList>
    </citation>
    <scope>NUCLEOTIDE SEQUENCE [LARGE SCALE GENOMIC DNA]</scope>
    <source>
        <strain evidence="3">ATCC 51725</strain>
    </source>
</reference>
<name>A0A1Q8EEV8_STRAI</name>
<proteinExistence type="predicted"/>
<reference evidence="2 4" key="3">
    <citation type="submission" date="2018-06" db="EMBL/GenBank/DDBJ databases">
        <authorList>
            <consortium name="Pathogen Informatics"/>
            <person name="Doyle S."/>
        </authorList>
    </citation>
    <scope>NUCLEOTIDE SEQUENCE [LARGE SCALE GENOMIC DNA]</scope>
    <source>
        <strain evidence="2 4">NCTC12957</strain>
    </source>
</reference>
<evidence type="ECO:0000313" key="2">
    <source>
        <dbReference type="EMBL" id="SUN06960.1"/>
    </source>
</evidence>
<dbReference type="EMBL" id="MSJL01000008">
    <property type="protein sequence ID" value="OLF50303.1"/>
    <property type="molecule type" value="Genomic_DNA"/>
</dbReference>
<sequence>MKKKLLVLGAFLFIVAGAMISLSGNLKAREVSGEPAIEASSENRTVRALVEQYQSGEDPYLLEHLQKLSPEAPIIEWNGGFFSSDVETKETFTVATWNEEGTEIISVEGDAATVGEVIEAIKASEATD</sequence>
<dbReference type="AlphaFoldDB" id="A0A1Q8EEV8"/>
<evidence type="ECO:0000313" key="4">
    <source>
        <dbReference type="Proteomes" id="UP000255213"/>
    </source>
</evidence>
<dbReference type="RefSeq" id="WP_075098711.1">
    <property type="nucleotide sequence ID" value="NZ_MSJL01000008.1"/>
</dbReference>
<dbReference type="OrthoDB" id="9932373at2"/>
<dbReference type="Proteomes" id="UP000255213">
    <property type="component" value="Unassembled WGS sequence"/>
</dbReference>
<keyword evidence="3" id="KW-1185">Reference proteome</keyword>
<organism evidence="1 3">
    <name type="scientific">Streptococcus acidominimus</name>
    <dbReference type="NCBI Taxonomy" id="1326"/>
    <lineage>
        <taxon>Bacteria</taxon>
        <taxon>Bacillati</taxon>
        <taxon>Bacillota</taxon>
        <taxon>Bacilli</taxon>
        <taxon>Lactobacillales</taxon>
        <taxon>Streptococcaceae</taxon>
        <taxon>Streptococcus</taxon>
    </lineage>
</organism>
<accession>A0A1Q8EEV8</accession>
<reference evidence="1" key="2">
    <citation type="submission" date="2016-12" db="EMBL/GenBank/DDBJ databases">
        <authorList>
            <person name="Song W.-J."/>
            <person name="Kurnit D.M."/>
        </authorList>
    </citation>
    <scope>NUCLEOTIDE SEQUENCE [LARGE SCALE GENOMIC DNA]</scope>
    <source>
        <strain evidence="1">ATCC 51725</strain>
    </source>
</reference>
<gene>
    <name evidence="1" type="ORF">BU200_02750</name>
    <name evidence="2" type="ORF">NCTC12957_00926</name>
</gene>
<evidence type="ECO:0000313" key="3">
    <source>
        <dbReference type="Proteomes" id="UP000186437"/>
    </source>
</evidence>
<protein>
    <submittedName>
        <fullName evidence="1">Uncharacterized protein</fullName>
    </submittedName>
</protein>